<evidence type="ECO:0008006" key="4">
    <source>
        <dbReference type="Google" id="ProtNLM"/>
    </source>
</evidence>
<keyword evidence="1" id="KW-1133">Transmembrane helix</keyword>
<reference evidence="3" key="1">
    <citation type="journal article" date="2019" name="Int. J. Syst. Evol. Microbiol.">
        <title>The Global Catalogue of Microorganisms (GCM) 10K type strain sequencing project: providing services to taxonomists for standard genome sequencing and annotation.</title>
        <authorList>
            <consortium name="The Broad Institute Genomics Platform"/>
            <consortium name="The Broad Institute Genome Sequencing Center for Infectious Disease"/>
            <person name="Wu L."/>
            <person name="Ma J."/>
        </authorList>
    </citation>
    <scope>NUCLEOTIDE SEQUENCE [LARGE SCALE GENOMIC DNA]</scope>
    <source>
        <strain evidence="3">CCM 8749</strain>
    </source>
</reference>
<evidence type="ECO:0000256" key="1">
    <source>
        <dbReference type="SAM" id="Phobius"/>
    </source>
</evidence>
<gene>
    <name evidence="2" type="ORF">ACFPXP_03385</name>
</gene>
<keyword evidence="3" id="KW-1185">Reference proteome</keyword>
<evidence type="ECO:0000313" key="2">
    <source>
        <dbReference type="EMBL" id="MFC5985479.1"/>
    </source>
</evidence>
<sequence>MSGNMDQELQGIEAELKSRLDRYLVRTPNREDTQRLIDSLQDEFDLLKAQQAEMEAPESPRPISIWKLCSLQLSSYSYSFWASALFLFIMITLMMKVNIMQGSFGDQDVYSLFVPLIFIISFLYGNRSWSKEMRLLEAVTPYPPIVTLLARITIVLGMCVVFGIVGTIYLAWSVEELNWMMFILGWLSQMLLISGMTTYSAFRLGAKWGLIPPAMLWVVLNFFHSWSSMQSWEGSGSGAVVDACSLLVGVLLFAAAYRRGFRPSLKQKGWRTP</sequence>
<accession>A0ABW1IKG7</accession>
<keyword evidence="1" id="KW-0472">Membrane</keyword>
<feature type="transmembrane region" description="Helical" evidence="1">
    <location>
        <begin position="208"/>
        <end position="226"/>
    </location>
</feature>
<feature type="transmembrane region" description="Helical" evidence="1">
    <location>
        <begin position="109"/>
        <end position="127"/>
    </location>
</feature>
<comment type="caution">
    <text evidence="2">The sequence shown here is derived from an EMBL/GenBank/DDBJ whole genome shotgun (WGS) entry which is preliminary data.</text>
</comment>
<feature type="transmembrane region" description="Helical" evidence="1">
    <location>
        <begin position="76"/>
        <end position="97"/>
    </location>
</feature>
<feature type="transmembrane region" description="Helical" evidence="1">
    <location>
        <begin position="148"/>
        <end position="172"/>
    </location>
</feature>
<dbReference type="Proteomes" id="UP001596250">
    <property type="component" value="Unassembled WGS sequence"/>
</dbReference>
<dbReference type="EMBL" id="JBHSQV010000027">
    <property type="protein sequence ID" value="MFC5985479.1"/>
    <property type="molecule type" value="Genomic_DNA"/>
</dbReference>
<dbReference type="RefSeq" id="WP_379892357.1">
    <property type="nucleotide sequence ID" value="NZ_CBCSCT010000009.1"/>
</dbReference>
<organism evidence="2 3">
    <name type="scientific">Marinicrinis lubricantis</name>
    <dbReference type="NCBI Taxonomy" id="2086470"/>
    <lineage>
        <taxon>Bacteria</taxon>
        <taxon>Bacillati</taxon>
        <taxon>Bacillota</taxon>
        <taxon>Bacilli</taxon>
        <taxon>Bacillales</taxon>
        <taxon>Paenibacillaceae</taxon>
    </lineage>
</organism>
<feature type="transmembrane region" description="Helical" evidence="1">
    <location>
        <begin position="238"/>
        <end position="257"/>
    </location>
</feature>
<proteinExistence type="predicted"/>
<feature type="transmembrane region" description="Helical" evidence="1">
    <location>
        <begin position="178"/>
        <end position="196"/>
    </location>
</feature>
<evidence type="ECO:0000313" key="3">
    <source>
        <dbReference type="Proteomes" id="UP001596250"/>
    </source>
</evidence>
<name>A0ABW1IKG7_9BACL</name>
<keyword evidence="1" id="KW-0812">Transmembrane</keyword>
<protein>
    <recommendedName>
        <fullName evidence="4">ABC-2 family transporter protein</fullName>
    </recommendedName>
</protein>